<evidence type="ECO:0000313" key="4">
    <source>
        <dbReference type="EMBL" id="MFC4348398.1"/>
    </source>
</evidence>
<dbReference type="CDD" id="cd03191">
    <property type="entry name" value="GST_C_Zeta"/>
    <property type="match status" value="1"/>
</dbReference>
<dbReference type="Proteomes" id="UP001595776">
    <property type="component" value="Unassembled WGS sequence"/>
</dbReference>
<dbReference type="Pfam" id="PF13410">
    <property type="entry name" value="GST_C_2"/>
    <property type="match status" value="1"/>
</dbReference>
<dbReference type="EMBL" id="JBHSCR010000007">
    <property type="protein sequence ID" value="MFC4348398.1"/>
    <property type="molecule type" value="Genomic_DNA"/>
</dbReference>
<dbReference type="SFLD" id="SFLDG00358">
    <property type="entry name" value="Main_(cytGST)"/>
    <property type="match status" value="1"/>
</dbReference>
<name>A0ABV8UB49_9PROT</name>
<dbReference type="InterPro" id="IPR004045">
    <property type="entry name" value="Glutathione_S-Trfase_N"/>
</dbReference>
<sequence length="215" mass="23867">MRILYGYFRSSAAFRVRIALGLKGLDFDHRTINLKPGVSEQKSDDYLKLNPQGRVPYFIDGGVALSQSPAILEYLDEAYPDTPLLPSGMADRAYVRQLASLIGCDIHPLNNLSVLMRIKSQLGADEDATNSWYHHWITEGFTALEAMLSSSDHTGRFCFGDTPGMADVYLVPQVWNARRFGTPLEAFPTILRIDEACRGVQAFVDAAPENQPDAP</sequence>
<keyword evidence="5" id="KW-1185">Reference proteome</keyword>
<dbReference type="PANTHER" id="PTHR42673:SF21">
    <property type="entry name" value="GLUTATHIONE S-TRANSFERASE YFCF"/>
    <property type="match status" value="1"/>
</dbReference>
<feature type="domain" description="GST C-terminal" evidence="3">
    <location>
        <begin position="88"/>
        <end position="215"/>
    </location>
</feature>
<comment type="similarity">
    <text evidence="1">Belongs to the GST superfamily. Zeta family.</text>
</comment>
<dbReference type="PROSITE" id="PS50404">
    <property type="entry name" value="GST_NTER"/>
    <property type="match status" value="1"/>
</dbReference>
<dbReference type="RefSeq" id="WP_068145479.1">
    <property type="nucleotide sequence ID" value="NZ_JBHSCR010000007.1"/>
</dbReference>
<dbReference type="InterPro" id="IPR036282">
    <property type="entry name" value="Glutathione-S-Trfase_C_sf"/>
</dbReference>
<dbReference type="InterPro" id="IPR034330">
    <property type="entry name" value="GST_Zeta_C"/>
</dbReference>
<dbReference type="InterPro" id="IPR010987">
    <property type="entry name" value="Glutathione-S-Trfase_C-like"/>
</dbReference>
<evidence type="ECO:0000259" key="3">
    <source>
        <dbReference type="PROSITE" id="PS50405"/>
    </source>
</evidence>
<comment type="caution">
    <text evidence="4">The sequence shown here is derived from an EMBL/GenBank/DDBJ whole genome shotgun (WGS) entry which is preliminary data.</text>
</comment>
<dbReference type="InterPro" id="IPR036249">
    <property type="entry name" value="Thioredoxin-like_sf"/>
</dbReference>
<dbReference type="SUPFAM" id="SSF52833">
    <property type="entry name" value="Thioredoxin-like"/>
    <property type="match status" value="1"/>
</dbReference>
<dbReference type="PROSITE" id="PS50405">
    <property type="entry name" value="GST_CTER"/>
    <property type="match status" value="1"/>
</dbReference>
<protein>
    <submittedName>
        <fullName evidence="4">Maleylacetoacetate isomerase</fullName>
        <ecNumber evidence="4">5.2.1.2</ecNumber>
    </submittedName>
</protein>
<dbReference type="GO" id="GO:0016034">
    <property type="term" value="F:maleylacetoacetate isomerase activity"/>
    <property type="evidence" value="ECO:0007669"/>
    <property type="project" value="UniProtKB-EC"/>
</dbReference>
<dbReference type="SFLD" id="SFLDS00019">
    <property type="entry name" value="Glutathione_Transferase_(cytos"/>
    <property type="match status" value="1"/>
</dbReference>
<dbReference type="Pfam" id="PF02798">
    <property type="entry name" value="GST_N"/>
    <property type="match status" value="1"/>
</dbReference>
<feature type="domain" description="GST N-terminal" evidence="2">
    <location>
        <begin position="1"/>
        <end position="83"/>
    </location>
</feature>
<reference evidence="5" key="1">
    <citation type="journal article" date="2019" name="Int. J. Syst. Evol. Microbiol.">
        <title>The Global Catalogue of Microorganisms (GCM) 10K type strain sequencing project: providing services to taxonomists for standard genome sequencing and annotation.</title>
        <authorList>
            <consortium name="The Broad Institute Genomics Platform"/>
            <consortium name="The Broad Institute Genome Sequencing Center for Infectious Disease"/>
            <person name="Wu L."/>
            <person name="Ma J."/>
        </authorList>
    </citation>
    <scope>NUCLEOTIDE SEQUENCE [LARGE SCALE GENOMIC DNA]</scope>
    <source>
        <strain evidence="5">CGMCC 1.15304</strain>
    </source>
</reference>
<dbReference type="CDD" id="cd03042">
    <property type="entry name" value="GST_N_Zeta"/>
    <property type="match status" value="1"/>
</dbReference>
<dbReference type="InterPro" id="IPR005955">
    <property type="entry name" value="GST_Zeta"/>
</dbReference>
<keyword evidence="4" id="KW-0413">Isomerase</keyword>
<proteinExistence type="inferred from homology"/>
<gene>
    <name evidence="4" type="primary">maiA</name>
    <name evidence="4" type="ORF">ACFO5Q_11115</name>
</gene>
<dbReference type="EC" id="5.2.1.2" evidence="4"/>
<evidence type="ECO:0000256" key="1">
    <source>
        <dbReference type="ARBA" id="ARBA00010007"/>
    </source>
</evidence>
<dbReference type="Gene3D" id="1.20.1050.10">
    <property type="match status" value="1"/>
</dbReference>
<evidence type="ECO:0000313" key="5">
    <source>
        <dbReference type="Proteomes" id="UP001595776"/>
    </source>
</evidence>
<evidence type="ECO:0000259" key="2">
    <source>
        <dbReference type="PROSITE" id="PS50404"/>
    </source>
</evidence>
<dbReference type="Gene3D" id="3.40.30.10">
    <property type="entry name" value="Glutaredoxin"/>
    <property type="match status" value="1"/>
</dbReference>
<organism evidence="4 5">
    <name type="scientific">Kordiimonas lipolytica</name>
    <dbReference type="NCBI Taxonomy" id="1662421"/>
    <lineage>
        <taxon>Bacteria</taxon>
        <taxon>Pseudomonadati</taxon>
        <taxon>Pseudomonadota</taxon>
        <taxon>Alphaproteobacteria</taxon>
        <taxon>Kordiimonadales</taxon>
        <taxon>Kordiimonadaceae</taxon>
        <taxon>Kordiimonas</taxon>
    </lineage>
</organism>
<accession>A0ABV8UB49</accession>
<dbReference type="SUPFAM" id="SSF47616">
    <property type="entry name" value="GST C-terminal domain-like"/>
    <property type="match status" value="1"/>
</dbReference>
<dbReference type="NCBIfam" id="TIGR01262">
    <property type="entry name" value="maiA"/>
    <property type="match status" value="1"/>
</dbReference>
<dbReference type="PANTHER" id="PTHR42673">
    <property type="entry name" value="MALEYLACETOACETATE ISOMERASE"/>
    <property type="match status" value="1"/>
</dbReference>
<dbReference type="InterPro" id="IPR034333">
    <property type="entry name" value="GST_Zeta_N"/>
</dbReference>
<dbReference type="InterPro" id="IPR040079">
    <property type="entry name" value="Glutathione_S-Trfase"/>
</dbReference>